<evidence type="ECO:0000313" key="1">
    <source>
        <dbReference type="EMBL" id="KAI4302450.1"/>
    </source>
</evidence>
<sequence length="588" mass="65577">MVTDPTRYTLDGTVDLRGRPSVASRTGKWKACAFLVVYEAFERMAFYGIAANLVTYLTTQLHEETVASVRNVNNWSGSVWITPIIGAYVADTYLGRFWTFTVSSLIYLTGMILLTLAVSLKSLRPTCVDGVCGKATASQVTFFYCSLYVIAIGAGGTKPNISTFGADQFDDFDPQEKKLKVSFFNWWMFSAFIGGLLATLGLVYVQENFGWGLGYGIPTCGLMLSLFVFYLGTALYRHKVRKAERNPARDLLQVPLRAFRNRRLKLPCDPSQLHELDRRYYVATRDRQIYHTPMFRFLDKAALREGDPSGPSCTVTQVEGAKLIARMFLIWLATLIPSTIGAQINTLFVKQGMTLDRTLGPRFHIPAASLSSFVTLSMLISVPIYDRYFVPFMRQRTGNPSGITHLQRIGIGFIIQVVAIAVAYAVEAKRMHVIIVNHIDGPKEIVPMTILWLLPQYILLGIADVFHAIGILEFFYDQSPSDMQSLGTTFFTSAIGVGNFMNSFLVTVVDRTTAGMSGKSWIGNNLNDSHLDYYYGFLLLLSTLNIGAFVWASIGYFYKKEVDVADDCFDESEAKASSDKHPPGSHQA</sequence>
<gene>
    <name evidence="1" type="ORF">MLD38_038192</name>
</gene>
<comment type="caution">
    <text evidence="1">The sequence shown here is derived from an EMBL/GenBank/DDBJ whole genome shotgun (WGS) entry which is preliminary data.</text>
</comment>
<dbReference type="EMBL" id="CM042891">
    <property type="protein sequence ID" value="KAI4302450.1"/>
    <property type="molecule type" value="Genomic_DNA"/>
</dbReference>
<protein>
    <submittedName>
        <fullName evidence="1">Uncharacterized protein</fullName>
    </submittedName>
</protein>
<dbReference type="Proteomes" id="UP001057402">
    <property type="component" value="Chromosome 12"/>
</dbReference>
<reference evidence="2" key="1">
    <citation type="journal article" date="2023" name="Front. Plant Sci.">
        <title>Chromosomal-level genome assembly of Melastoma candidum provides insights into trichome evolution.</title>
        <authorList>
            <person name="Zhong Y."/>
            <person name="Wu W."/>
            <person name="Sun C."/>
            <person name="Zou P."/>
            <person name="Liu Y."/>
            <person name="Dai S."/>
            <person name="Zhou R."/>
        </authorList>
    </citation>
    <scope>NUCLEOTIDE SEQUENCE [LARGE SCALE GENOMIC DNA]</scope>
</reference>
<accession>A0ACB9KZ00</accession>
<organism evidence="1 2">
    <name type="scientific">Melastoma candidum</name>
    <dbReference type="NCBI Taxonomy" id="119954"/>
    <lineage>
        <taxon>Eukaryota</taxon>
        <taxon>Viridiplantae</taxon>
        <taxon>Streptophyta</taxon>
        <taxon>Embryophyta</taxon>
        <taxon>Tracheophyta</taxon>
        <taxon>Spermatophyta</taxon>
        <taxon>Magnoliopsida</taxon>
        <taxon>eudicotyledons</taxon>
        <taxon>Gunneridae</taxon>
        <taxon>Pentapetalae</taxon>
        <taxon>rosids</taxon>
        <taxon>malvids</taxon>
        <taxon>Myrtales</taxon>
        <taxon>Melastomataceae</taxon>
        <taxon>Melastomatoideae</taxon>
        <taxon>Melastomateae</taxon>
        <taxon>Melastoma</taxon>
    </lineage>
</organism>
<evidence type="ECO:0000313" key="2">
    <source>
        <dbReference type="Proteomes" id="UP001057402"/>
    </source>
</evidence>
<proteinExistence type="predicted"/>
<name>A0ACB9KZ00_9MYRT</name>
<keyword evidence="2" id="KW-1185">Reference proteome</keyword>